<feature type="transmembrane region" description="Helical" evidence="11">
    <location>
        <begin position="100"/>
        <end position="125"/>
    </location>
</feature>
<gene>
    <name evidence="11 12" type="primary">crcB</name>
    <name evidence="11" type="synonym">fluC</name>
    <name evidence="12" type="ORF">EC9_20140</name>
</gene>
<comment type="function">
    <text evidence="11">Fluoride-specific ion channel. Important for reducing fluoride concentration in the cell, thus reducing its toxicity.</text>
</comment>
<keyword evidence="8 11" id="KW-0407">Ion channel</keyword>
<name>A0A517LYY5_9BACT</name>
<dbReference type="Proteomes" id="UP000319557">
    <property type="component" value="Chromosome"/>
</dbReference>
<keyword evidence="11" id="KW-0479">Metal-binding</keyword>
<evidence type="ECO:0000256" key="2">
    <source>
        <dbReference type="ARBA" id="ARBA00022475"/>
    </source>
</evidence>
<feature type="transmembrane region" description="Helical" evidence="11">
    <location>
        <begin position="67"/>
        <end position="88"/>
    </location>
</feature>
<keyword evidence="6 11" id="KW-0406">Ion transport</keyword>
<evidence type="ECO:0000256" key="4">
    <source>
        <dbReference type="ARBA" id="ARBA00022692"/>
    </source>
</evidence>
<comment type="subcellular location">
    <subcellularLocation>
        <location evidence="1 11">Cell membrane</location>
        <topology evidence="1 11">Multi-pass membrane protein</topology>
    </subcellularLocation>
</comment>
<comment type="activity regulation">
    <text evidence="11">Na(+) is not transported, but it plays an essential structural role and its presence is essential for fluoride channel function.</text>
</comment>
<dbReference type="KEGG" id="ruv:EC9_20140"/>
<dbReference type="Pfam" id="PF02537">
    <property type="entry name" value="CRCB"/>
    <property type="match status" value="1"/>
</dbReference>
<keyword evidence="7 11" id="KW-0472">Membrane</keyword>
<dbReference type="GO" id="GO:0140114">
    <property type="term" value="P:cellular detoxification of fluoride"/>
    <property type="evidence" value="ECO:0007669"/>
    <property type="project" value="UniProtKB-UniRule"/>
</dbReference>
<evidence type="ECO:0000313" key="13">
    <source>
        <dbReference type="Proteomes" id="UP000319557"/>
    </source>
</evidence>
<comment type="similarity">
    <text evidence="9 11">Belongs to the fluoride channel Fluc/FEX (TC 1.A.43) family.</text>
</comment>
<keyword evidence="5 11" id="KW-1133">Transmembrane helix</keyword>
<feature type="binding site" evidence="11">
    <location>
        <position position="78"/>
    </location>
    <ligand>
        <name>Na(+)</name>
        <dbReference type="ChEBI" id="CHEBI:29101"/>
        <note>structural</note>
    </ligand>
</feature>
<dbReference type="PANTHER" id="PTHR28259">
    <property type="entry name" value="FLUORIDE EXPORT PROTEIN 1-RELATED"/>
    <property type="match status" value="1"/>
</dbReference>
<evidence type="ECO:0000256" key="1">
    <source>
        <dbReference type="ARBA" id="ARBA00004651"/>
    </source>
</evidence>
<dbReference type="EMBL" id="CP036261">
    <property type="protein sequence ID" value="QDS87831.1"/>
    <property type="molecule type" value="Genomic_DNA"/>
</dbReference>
<dbReference type="RefSeq" id="WP_218934703.1">
    <property type="nucleotide sequence ID" value="NZ_CP036261.1"/>
</dbReference>
<dbReference type="AlphaFoldDB" id="A0A517LYY5"/>
<dbReference type="PANTHER" id="PTHR28259:SF1">
    <property type="entry name" value="FLUORIDE EXPORT PROTEIN 1-RELATED"/>
    <property type="match status" value="1"/>
</dbReference>
<keyword evidence="11" id="KW-0813">Transport</keyword>
<protein>
    <recommendedName>
        <fullName evidence="11">Fluoride-specific ion channel FluC</fullName>
    </recommendedName>
</protein>
<reference evidence="12 13" key="1">
    <citation type="submission" date="2019-02" db="EMBL/GenBank/DDBJ databases">
        <title>Deep-cultivation of Planctomycetes and their phenomic and genomic characterization uncovers novel biology.</title>
        <authorList>
            <person name="Wiegand S."/>
            <person name="Jogler M."/>
            <person name="Boedeker C."/>
            <person name="Pinto D."/>
            <person name="Vollmers J."/>
            <person name="Rivas-Marin E."/>
            <person name="Kohn T."/>
            <person name="Peeters S.H."/>
            <person name="Heuer A."/>
            <person name="Rast P."/>
            <person name="Oberbeckmann S."/>
            <person name="Bunk B."/>
            <person name="Jeske O."/>
            <person name="Meyerdierks A."/>
            <person name="Storesund J.E."/>
            <person name="Kallscheuer N."/>
            <person name="Luecker S."/>
            <person name="Lage O.M."/>
            <person name="Pohl T."/>
            <person name="Merkel B.J."/>
            <person name="Hornburger P."/>
            <person name="Mueller R.-W."/>
            <person name="Bruemmer F."/>
            <person name="Labrenz M."/>
            <person name="Spormann A.M."/>
            <person name="Op den Camp H."/>
            <person name="Overmann J."/>
            <person name="Amann R."/>
            <person name="Jetten M.S.M."/>
            <person name="Mascher T."/>
            <person name="Medema M.H."/>
            <person name="Devos D.P."/>
            <person name="Kaster A.-K."/>
            <person name="Ovreas L."/>
            <person name="Rohde M."/>
            <person name="Galperin M.Y."/>
            <person name="Jogler C."/>
        </authorList>
    </citation>
    <scope>NUCLEOTIDE SEQUENCE [LARGE SCALE GENOMIC DNA]</scope>
    <source>
        <strain evidence="12 13">EC9</strain>
    </source>
</reference>
<evidence type="ECO:0000256" key="9">
    <source>
        <dbReference type="ARBA" id="ARBA00035120"/>
    </source>
</evidence>
<keyword evidence="2 11" id="KW-1003">Cell membrane</keyword>
<evidence type="ECO:0000256" key="10">
    <source>
        <dbReference type="ARBA" id="ARBA00035585"/>
    </source>
</evidence>
<evidence type="ECO:0000256" key="8">
    <source>
        <dbReference type="ARBA" id="ARBA00023303"/>
    </source>
</evidence>
<evidence type="ECO:0000256" key="7">
    <source>
        <dbReference type="ARBA" id="ARBA00023136"/>
    </source>
</evidence>
<accession>A0A517LYY5</accession>
<dbReference type="GO" id="GO:0046872">
    <property type="term" value="F:metal ion binding"/>
    <property type="evidence" value="ECO:0007669"/>
    <property type="project" value="UniProtKB-KW"/>
</dbReference>
<evidence type="ECO:0000256" key="11">
    <source>
        <dbReference type="HAMAP-Rule" id="MF_00454"/>
    </source>
</evidence>
<proteinExistence type="inferred from homology"/>
<keyword evidence="3" id="KW-0997">Cell inner membrane</keyword>
<feature type="transmembrane region" description="Helical" evidence="11">
    <location>
        <begin position="29"/>
        <end position="55"/>
    </location>
</feature>
<feature type="binding site" evidence="11">
    <location>
        <position position="75"/>
    </location>
    <ligand>
        <name>Na(+)</name>
        <dbReference type="ChEBI" id="CHEBI:29101"/>
        <note>structural</note>
    </ligand>
</feature>
<sequence length="126" mass="12429">MLADVLAVAAGGAIGSALRFLVTLASTTALGLGAAGTIAVNVLGCLLIGGLAEATILGTSMPDRLQLAIRVGLLGGLTTFSTFGYEAVVFAEKDGLGPAAAYVTTNLVLGIGAVCLGIFGIRALYT</sequence>
<keyword evidence="4 11" id="KW-0812">Transmembrane</keyword>
<dbReference type="GO" id="GO:0062054">
    <property type="term" value="F:fluoride channel activity"/>
    <property type="evidence" value="ECO:0007669"/>
    <property type="project" value="UniProtKB-UniRule"/>
</dbReference>
<keyword evidence="13" id="KW-1185">Reference proteome</keyword>
<organism evidence="12 13">
    <name type="scientific">Rosistilla ulvae</name>
    <dbReference type="NCBI Taxonomy" id="1930277"/>
    <lineage>
        <taxon>Bacteria</taxon>
        <taxon>Pseudomonadati</taxon>
        <taxon>Planctomycetota</taxon>
        <taxon>Planctomycetia</taxon>
        <taxon>Pirellulales</taxon>
        <taxon>Pirellulaceae</taxon>
        <taxon>Rosistilla</taxon>
    </lineage>
</organism>
<keyword evidence="11" id="KW-0915">Sodium</keyword>
<dbReference type="GO" id="GO:0005886">
    <property type="term" value="C:plasma membrane"/>
    <property type="evidence" value="ECO:0007669"/>
    <property type="project" value="UniProtKB-SubCell"/>
</dbReference>
<dbReference type="InterPro" id="IPR003691">
    <property type="entry name" value="FluC"/>
</dbReference>
<dbReference type="HAMAP" id="MF_00454">
    <property type="entry name" value="FluC"/>
    <property type="match status" value="1"/>
</dbReference>
<comment type="catalytic activity">
    <reaction evidence="10">
        <text>fluoride(in) = fluoride(out)</text>
        <dbReference type="Rhea" id="RHEA:76159"/>
        <dbReference type="ChEBI" id="CHEBI:17051"/>
    </reaction>
    <physiologicalReaction direction="left-to-right" evidence="10">
        <dbReference type="Rhea" id="RHEA:76160"/>
    </physiologicalReaction>
</comment>
<evidence type="ECO:0000256" key="5">
    <source>
        <dbReference type="ARBA" id="ARBA00022989"/>
    </source>
</evidence>
<evidence type="ECO:0000256" key="6">
    <source>
        <dbReference type="ARBA" id="ARBA00023065"/>
    </source>
</evidence>
<evidence type="ECO:0000256" key="3">
    <source>
        <dbReference type="ARBA" id="ARBA00022519"/>
    </source>
</evidence>
<evidence type="ECO:0000313" key="12">
    <source>
        <dbReference type="EMBL" id="QDS87831.1"/>
    </source>
</evidence>